<feature type="compositionally biased region" description="Low complexity" evidence="1">
    <location>
        <begin position="1"/>
        <end position="15"/>
    </location>
</feature>
<dbReference type="AlphaFoldDB" id="A0A4Y2NR35"/>
<dbReference type="Gene3D" id="3.30.420.10">
    <property type="entry name" value="Ribonuclease H-like superfamily/Ribonuclease H"/>
    <property type="match status" value="1"/>
</dbReference>
<accession>A0A4Y2NR35</accession>
<feature type="region of interest" description="Disordered" evidence="1">
    <location>
        <begin position="1"/>
        <end position="22"/>
    </location>
</feature>
<name>A0A4Y2NR35_ARAVE</name>
<dbReference type="GO" id="GO:0003676">
    <property type="term" value="F:nucleic acid binding"/>
    <property type="evidence" value="ECO:0007669"/>
    <property type="project" value="InterPro"/>
</dbReference>
<dbReference type="EMBL" id="BGPR01009656">
    <property type="protein sequence ID" value="GBN41444.1"/>
    <property type="molecule type" value="Genomic_DNA"/>
</dbReference>
<evidence type="ECO:0000313" key="3">
    <source>
        <dbReference type="Proteomes" id="UP000499080"/>
    </source>
</evidence>
<organism evidence="2 3">
    <name type="scientific">Araneus ventricosus</name>
    <name type="common">Orbweaver spider</name>
    <name type="synonym">Epeira ventricosa</name>
    <dbReference type="NCBI Taxonomy" id="182803"/>
    <lineage>
        <taxon>Eukaryota</taxon>
        <taxon>Metazoa</taxon>
        <taxon>Ecdysozoa</taxon>
        <taxon>Arthropoda</taxon>
        <taxon>Chelicerata</taxon>
        <taxon>Arachnida</taxon>
        <taxon>Araneae</taxon>
        <taxon>Araneomorphae</taxon>
        <taxon>Entelegynae</taxon>
        <taxon>Araneoidea</taxon>
        <taxon>Araneidae</taxon>
        <taxon>Araneus</taxon>
    </lineage>
</organism>
<gene>
    <name evidence="2" type="ORF">AVEN_106736_1</name>
</gene>
<evidence type="ECO:0008006" key="4">
    <source>
        <dbReference type="Google" id="ProtNLM"/>
    </source>
</evidence>
<evidence type="ECO:0000313" key="2">
    <source>
        <dbReference type="EMBL" id="GBN41444.1"/>
    </source>
</evidence>
<dbReference type="Proteomes" id="UP000499080">
    <property type="component" value="Unassembled WGS sequence"/>
</dbReference>
<protein>
    <recommendedName>
        <fullName evidence="4">RNase H type-1 domain-containing protein</fullName>
    </recommendedName>
</protein>
<proteinExistence type="predicted"/>
<keyword evidence="3" id="KW-1185">Reference proteome</keyword>
<sequence>MGSVGSSAGHTGSSSTITKRSSWHSPLLPNLDFPILQTSLISITLKLKKKSAHPSEHLSPIQILLEDGGNINIGLRIYTDGSKTEKGVEAAFCVMTDVNITHRWCNRISLRNTVFRSEILALLKAREHAGTSQLNN</sequence>
<evidence type="ECO:0000256" key="1">
    <source>
        <dbReference type="SAM" id="MobiDB-lite"/>
    </source>
</evidence>
<dbReference type="InterPro" id="IPR036397">
    <property type="entry name" value="RNaseH_sf"/>
</dbReference>
<reference evidence="2 3" key="1">
    <citation type="journal article" date="2019" name="Sci. Rep.">
        <title>Orb-weaving spider Araneus ventricosus genome elucidates the spidroin gene catalogue.</title>
        <authorList>
            <person name="Kono N."/>
            <person name="Nakamura H."/>
            <person name="Ohtoshi R."/>
            <person name="Moran D.A.P."/>
            <person name="Shinohara A."/>
            <person name="Yoshida Y."/>
            <person name="Fujiwara M."/>
            <person name="Mori M."/>
            <person name="Tomita M."/>
            <person name="Arakawa K."/>
        </authorList>
    </citation>
    <scope>NUCLEOTIDE SEQUENCE [LARGE SCALE GENOMIC DNA]</scope>
</reference>
<comment type="caution">
    <text evidence="2">The sequence shown here is derived from an EMBL/GenBank/DDBJ whole genome shotgun (WGS) entry which is preliminary data.</text>
</comment>